<accession>A0A9Q8ZGH4</accession>
<dbReference type="Proteomes" id="UP001056012">
    <property type="component" value="Chromosome 5"/>
</dbReference>
<sequence length="155" mass="17437">MELGPYYDPLGEFEMHTTPYKLTVLVPPRLPLKQSLLNFIRTPSAKRTQDPSGYSPLKELSGLPQKTVVLKSAYFPWQMRCKHVKGNDGFKQGVKGCKEGCYILEKGGDGANWKCAHEDCEGHVYCGDVLQDEEGRCCFGKKGERMVCLTQEDDN</sequence>
<name>A0A9Q8ZGH4_CURCL</name>
<reference evidence="1" key="1">
    <citation type="submission" date="2021-12" db="EMBL/GenBank/DDBJ databases">
        <title>Curvularia clavata genome.</title>
        <authorList>
            <person name="Cao Y."/>
        </authorList>
    </citation>
    <scope>NUCLEOTIDE SEQUENCE</scope>
    <source>
        <strain evidence="1">Yc1106</strain>
    </source>
</reference>
<evidence type="ECO:0000313" key="1">
    <source>
        <dbReference type="EMBL" id="USP80278.1"/>
    </source>
</evidence>
<dbReference type="VEuPathDB" id="FungiDB:yc1106_07552"/>
<keyword evidence="2" id="KW-1185">Reference proteome</keyword>
<dbReference type="AlphaFoldDB" id="A0A9Q8ZGH4"/>
<gene>
    <name evidence="1" type="ORF">yc1106_07552</name>
</gene>
<protein>
    <submittedName>
        <fullName evidence="1">Uncharacterized protein</fullName>
    </submittedName>
</protein>
<organism evidence="1 2">
    <name type="scientific">Curvularia clavata</name>
    <dbReference type="NCBI Taxonomy" id="95742"/>
    <lineage>
        <taxon>Eukaryota</taxon>
        <taxon>Fungi</taxon>
        <taxon>Dikarya</taxon>
        <taxon>Ascomycota</taxon>
        <taxon>Pezizomycotina</taxon>
        <taxon>Dothideomycetes</taxon>
        <taxon>Pleosporomycetidae</taxon>
        <taxon>Pleosporales</taxon>
        <taxon>Pleosporineae</taxon>
        <taxon>Pleosporaceae</taxon>
        <taxon>Curvularia</taxon>
    </lineage>
</organism>
<proteinExistence type="predicted"/>
<evidence type="ECO:0000313" key="2">
    <source>
        <dbReference type="Proteomes" id="UP001056012"/>
    </source>
</evidence>
<dbReference type="EMBL" id="CP089278">
    <property type="protein sequence ID" value="USP80278.1"/>
    <property type="molecule type" value="Genomic_DNA"/>
</dbReference>
<dbReference type="OrthoDB" id="3787841at2759"/>